<sequence length="60" mass="6952">MAAADSLFLFLNFHAVKVGDLPFHRLDGLVLVDGLHVEIDDDARFRIEKIRKHGIRQLRR</sequence>
<organism evidence="1">
    <name type="scientific">bioreactor metagenome</name>
    <dbReference type="NCBI Taxonomy" id="1076179"/>
    <lineage>
        <taxon>unclassified sequences</taxon>
        <taxon>metagenomes</taxon>
        <taxon>ecological metagenomes</taxon>
    </lineage>
</organism>
<accession>A0A645CE51</accession>
<dbReference type="AlphaFoldDB" id="A0A645CE51"/>
<dbReference type="EMBL" id="VSSQ01026457">
    <property type="protein sequence ID" value="MPM75180.1"/>
    <property type="molecule type" value="Genomic_DNA"/>
</dbReference>
<proteinExistence type="predicted"/>
<gene>
    <name evidence="1" type="ORF">SDC9_122171</name>
</gene>
<comment type="caution">
    <text evidence="1">The sequence shown here is derived from an EMBL/GenBank/DDBJ whole genome shotgun (WGS) entry which is preliminary data.</text>
</comment>
<name>A0A645CE51_9ZZZZ</name>
<reference evidence="1" key="1">
    <citation type="submission" date="2019-08" db="EMBL/GenBank/DDBJ databases">
        <authorList>
            <person name="Kucharzyk K."/>
            <person name="Murdoch R.W."/>
            <person name="Higgins S."/>
            <person name="Loffler F."/>
        </authorList>
    </citation>
    <scope>NUCLEOTIDE SEQUENCE</scope>
</reference>
<evidence type="ECO:0000313" key="1">
    <source>
        <dbReference type="EMBL" id="MPM75180.1"/>
    </source>
</evidence>
<protein>
    <submittedName>
        <fullName evidence="1">Uncharacterized protein</fullName>
    </submittedName>
</protein>